<protein>
    <recommendedName>
        <fullName evidence="2">Factor of DNA methylation 1-5/IDN2 domain-containing protein</fullName>
    </recommendedName>
</protein>
<dbReference type="PANTHER" id="PTHR21596">
    <property type="entry name" value="RIBONUCLEASE P SUBUNIT P38"/>
    <property type="match status" value="1"/>
</dbReference>
<proteinExistence type="predicted"/>
<dbReference type="AlphaFoldDB" id="A0ABC8SJU4"/>
<organism evidence="3 5">
    <name type="scientific">Ilex paraguariensis</name>
    <name type="common">yerba mate</name>
    <dbReference type="NCBI Taxonomy" id="185542"/>
    <lineage>
        <taxon>Eukaryota</taxon>
        <taxon>Viridiplantae</taxon>
        <taxon>Streptophyta</taxon>
        <taxon>Embryophyta</taxon>
        <taxon>Tracheophyta</taxon>
        <taxon>Spermatophyta</taxon>
        <taxon>Magnoliopsida</taxon>
        <taxon>eudicotyledons</taxon>
        <taxon>Gunneridae</taxon>
        <taxon>Pentapetalae</taxon>
        <taxon>asterids</taxon>
        <taxon>campanulids</taxon>
        <taxon>Aquifoliales</taxon>
        <taxon>Aquifoliaceae</taxon>
        <taxon>Ilex</taxon>
    </lineage>
</organism>
<gene>
    <name evidence="3" type="ORF">ILEXP_LOCUS26005</name>
    <name evidence="4" type="ORF">ILEXP_LOCUS39231</name>
</gene>
<evidence type="ECO:0000313" key="5">
    <source>
        <dbReference type="Proteomes" id="UP001642360"/>
    </source>
</evidence>
<dbReference type="PANTHER" id="PTHR21596:SF3">
    <property type="entry name" value="FACTOR OF DNA METHYLATION 1-RELATED"/>
    <property type="match status" value="1"/>
</dbReference>
<keyword evidence="1" id="KW-0175">Coiled coil</keyword>
<feature type="coiled-coil region" evidence="1">
    <location>
        <begin position="7"/>
        <end position="82"/>
    </location>
</feature>
<accession>A0ABC8SJU4</accession>
<evidence type="ECO:0000313" key="3">
    <source>
        <dbReference type="EMBL" id="CAK9157446.1"/>
    </source>
</evidence>
<dbReference type="Pfam" id="PF03469">
    <property type="entry name" value="XH"/>
    <property type="match status" value="1"/>
</dbReference>
<name>A0ABC8SJU4_9AQUA</name>
<dbReference type="EMBL" id="CAUOFW020003003">
    <property type="protein sequence ID" value="CAK9157446.1"/>
    <property type="molecule type" value="Genomic_DNA"/>
</dbReference>
<dbReference type="InterPro" id="IPR045177">
    <property type="entry name" value="FDM1-5/IDN2"/>
</dbReference>
<feature type="domain" description="Factor of DNA methylation 1-5/IDN2" evidence="2">
    <location>
        <begin position="129"/>
        <end position="259"/>
    </location>
</feature>
<evidence type="ECO:0000313" key="4">
    <source>
        <dbReference type="EMBL" id="CAK9169760.1"/>
    </source>
</evidence>
<keyword evidence="5" id="KW-1185">Reference proteome</keyword>
<dbReference type="EMBL" id="CAUOFW020005358">
    <property type="protein sequence ID" value="CAK9169760.1"/>
    <property type="molecule type" value="Genomic_DNA"/>
</dbReference>
<evidence type="ECO:0000256" key="1">
    <source>
        <dbReference type="SAM" id="Coils"/>
    </source>
</evidence>
<evidence type="ECO:0000259" key="2">
    <source>
        <dbReference type="Pfam" id="PF03469"/>
    </source>
</evidence>
<dbReference type="InterPro" id="IPR005379">
    <property type="entry name" value="FDM1-5/IDN2_XH"/>
</dbReference>
<comment type="caution">
    <text evidence="3">The sequence shown here is derived from an EMBL/GenBank/DDBJ whole genome shotgun (WGS) entry which is preliminary data.</text>
</comment>
<sequence>MASMKQKKADENVLRLVEEQKREKEEDLKKILELERQLDAKQKLEMELKGKLELMKHLGIDVAVVQQKFKEMNEELKERIEENCYLETLNQTLIVKERQSDTKLQDARKELIAGLSEMLKSDPTNIGIKRMGEIDLKAFHHACKLWFTLEEAQIKALELCSLWQERLKNPDWHPFKVIISGENYWEILNEDDEMLRNLKEEWGGEIYDAVTIALKEMNEYNPSGRYVVSELWNFKEQRKATLKEVIAYILKYLKTLKRKRSGFP</sequence>
<reference evidence="3 5" key="1">
    <citation type="submission" date="2024-02" db="EMBL/GenBank/DDBJ databases">
        <authorList>
            <person name="Vignale AGUSTIN F."/>
            <person name="Sosa J E."/>
            <person name="Modenutti C."/>
        </authorList>
    </citation>
    <scope>NUCLEOTIDE SEQUENCE [LARGE SCALE GENOMIC DNA]</scope>
</reference>
<dbReference type="Proteomes" id="UP001642360">
    <property type="component" value="Unassembled WGS sequence"/>
</dbReference>